<evidence type="ECO:0000256" key="1">
    <source>
        <dbReference type="ARBA" id="ARBA00022837"/>
    </source>
</evidence>
<dbReference type="AlphaFoldDB" id="W6UV94"/>
<protein>
    <submittedName>
        <fullName evidence="2">SPARC protein</fullName>
    </submittedName>
</protein>
<dbReference type="OMA" id="RNICYCR"/>
<dbReference type="SUPFAM" id="SSF47473">
    <property type="entry name" value="EF-hand"/>
    <property type="match status" value="1"/>
</dbReference>
<dbReference type="RefSeq" id="XP_024353513.1">
    <property type="nucleotide sequence ID" value="XM_024492019.1"/>
</dbReference>
<dbReference type="InterPro" id="IPR018247">
    <property type="entry name" value="EF_Hand_1_Ca_BS"/>
</dbReference>
<dbReference type="Gene3D" id="1.10.238.10">
    <property type="entry name" value="EF-hand"/>
    <property type="match status" value="1"/>
</dbReference>
<sequence length="359" mass="41559">MTPTVVLSSRLVQQLLENCRLNLNQSVCDMTSHRKLMKKTCHIFVTPDPEGGYLKWQCVPQQCWVLPRLAGPRGRRTLHTRRPITAVVTSSLDTAAAKHHAMRCIQHQFLLSALLSRYTSDEYASSFNSEDEDTCADVKCTVGEYCKEGKCHCYDFCPSDWLIHQSKICVDGYTYSHTCDLYRNICYCREGDPRCGDERYFNGHRADSDSIIRYFAECQELTTKCNWAVQRRYFRYQFILWLQQLLRSRSYGTDPRNVLLRPRSEHDWLALDSLLAKHIGRNGENAGPLLSFVFCELDVDKNGMIEERELAMLTQVALPTLACLEIFLGNCISGRTISRDTWFNCFEIDSRELQLCYFQ</sequence>
<gene>
    <name evidence="2" type="ORF">EGR_02770</name>
</gene>
<dbReference type="CTD" id="36338485"/>
<proteinExistence type="predicted"/>
<comment type="caution">
    <text evidence="2">The sequence shown here is derived from an EMBL/GenBank/DDBJ whole genome shotgun (WGS) entry which is preliminary data.</text>
</comment>
<dbReference type="OrthoDB" id="9972865at2759"/>
<dbReference type="Proteomes" id="UP000019149">
    <property type="component" value="Unassembled WGS sequence"/>
</dbReference>
<dbReference type="STRING" id="6210.W6UV94"/>
<dbReference type="PROSITE" id="PS00018">
    <property type="entry name" value="EF_HAND_1"/>
    <property type="match status" value="1"/>
</dbReference>
<keyword evidence="1" id="KW-0106">Calcium</keyword>
<accession>W6UV94</accession>
<organism evidence="2 3">
    <name type="scientific">Echinococcus granulosus</name>
    <name type="common">Hydatid tapeworm</name>
    <dbReference type="NCBI Taxonomy" id="6210"/>
    <lineage>
        <taxon>Eukaryota</taxon>
        <taxon>Metazoa</taxon>
        <taxon>Spiralia</taxon>
        <taxon>Lophotrochozoa</taxon>
        <taxon>Platyhelminthes</taxon>
        <taxon>Cestoda</taxon>
        <taxon>Eucestoda</taxon>
        <taxon>Cyclophyllidea</taxon>
        <taxon>Taeniidae</taxon>
        <taxon>Echinococcus</taxon>
        <taxon>Echinococcus granulosus group</taxon>
    </lineage>
</organism>
<dbReference type="KEGG" id="egl:EGR_02770"/>
<dbReference type="EMBL" id="APAU02000013">
    <property type="protein sequence ID" value="EUB62317.1"/>
    <property type="molecule type" value="Genomic_DNA"/>
</dbReference>
<dbReference type="GeneID" id="36338485"/>
<reference evidence="2 3" key="1">
    <citation type="journal article" date="2013" name="Nat. Genet.">
        <title>The genome of the hydatid tapeworm Echinococcus granulosus.</title>
        <authorList>
            <person name="Zheng H."/>
            <person name="Zhang W."/>
            <person name="Zhang L."/>
            <person name="Zhang Z."/>
            <person name="Li J."/>
            <person name="Lu G."/>
            <person name="Zhu Y."/>
            <person name="Wang Y."/>
            <person name="Huang Y."/>
            <person name="Liu J."/>
            <person name="Kang H."/>
            <person name="Chen J."/>
            <person name="Wang L."/>
            <person name="Chen A."/>
            <person name="Yu S."/>
            <person name="Gao Z."/>
            <person name="Jin L."/>
            <person name="Gu W."/>
            <person name="Wang Z."/>
            <person name="Zhao L."/>
            <person name="Shi B."/>
            <person name="Wen H."/>
            <person name="Lin R."/>
            <person name="Jones M.K."/>
            <person name="Brejova B."/>
            <person name="Vinar T."/>
            <person name="Zhao G."/>
            <person name="McManus D.P."/>
            <person name="Chen Z."/>
            <person name="Zhou Y."/>
            <person name="Wang S."/>
        </authorList>
    </citation>
    <scope>NUCLEOTIDE SEQUENCE [LARGE SCALE GENOMIC DNA]</scope>
</reference>
<evidence type="ECO:0000313" key="2">
    <source>
        <dbReference type="EMBL" id="EUB62317.1"/>
    </source>
</evidence>
<name>W6UV94_ECHGR</name>
<dbReference type="InterPro" id="IPR011992">
    <property type="entry name" value="EF-hand-dom_pair"/>
</dbReference>
<keyword evidence="3" id="KW-1185">Reference proteome</keyword>
<evidence type="ECO:0000313" key="3">
    <source>
        <dbReference type="Proteomes" id="UP000019149"/>
    </source>
</evidence>